<organism evidence="2 3">
    <name type="scientific">Aspergillus tamarii</name>
    <dbReference type="NCBI Taxonomy" id="41984"/>
    <lineage>
        <taxon>Eukaryota</taxon>
        <taxon>Fungi</taxon>
        <taxon>Dikarya</taxon>
        <taxon>Ascomycota</taxon>
        <taxon>Pezizomycotina</taxon>
        <taxon>Eurotiomycetes</taxon>
        <taxon>Eurotiomycetidae</taxon>
        <taxon>Eurotiales</taxon>
        <taxon>Aspergillaceae</taxon>
        <taxon>Aspergillus</taxon>
        <taxon>Aspergillus subgen. Circumdati</taxon>
    </lineage>
</organism>
<dbReference type="Proteomes" id="UP000326950">
    <property type="component" value="Unassembled WGS sequence"/>
</dbReference>
<evidence type="ECO:0000256" key="1">
    <source>
        <dbReference type="SAM" id="Phobius"/>
    </source>
</evidence>
<keyword evidence="1" id="KW-0472">Membrane</keyword>
<accession>A0A5N6V7R4</accession>
<sequence>MAHSWGTSQYDNLGIEISCLVVLMVDFSMLWICIWYLSMLLIETDHTEHGITDSQKGTNRTPGKSCPKQISKLRAIRSEEI</sequence>
<evidence type="ECO:0000313" key="3">
    <source>
        <dbReference type="Proteomes" id="UP000326950"/>
    </source>
</evidence>
<reference evidence="2 3" key="1">
    <citation type="submission" date="2019-04" db="EMBL/GenBank/DDBJ databases">
        <title>Friends and foes A comparative genomics study of 23 Aspergillus species from section Flavi.</title>
        <authorList>
            <consortium name="DOE Joint Genome Institute"/>
            <person name="Kjaerbolling I."/>
            <person name="Vesth T."/>
            <person name="Frisvad J.C."/>
            <person name="Nybo J.L."/>
            <person name="Theobald S."/>
            <person name="Kildgaard S."/>
            <person name="Isbrandt T."/>
            <person name="Kuo A."/>
            <person name="Sato A."/>
            <person name="Lyhne E.K."/>
            <person name="Kogle M.E."/>
            <person name="Wiebenga A."/>
            <person name="Kun R.S."/>
            <person name="Lubbers R.J."/>
            <person name="Makela M.R."/>
            <person name="Barry K."/>
            <person name="Chovatia M."/>
            <person name="Clum A."/>
            <person name="Daum C."/>
            <person name="Haridas S."/>
            <person name="He G."/>
            <person name="LaButti K."/>
            <person name="Lipzen A."/>
            <person name="Mondo S."/>
            <person name="Riley R."/>
            <person name="Salamov A."/>
            <person name="Simmons B.A."/>
            <person name="Magnuson J.K."/>
            <person name="Henrissat B."/>
            <person name="Mortensen U.H."/>
            <person name="Larsen T.O."/>
            <person name="Devries R.P."/>
            <person name="Grigoriev I.V."/>
            <person name="Machida M."/>
            <person name="Baker S.E."/>
            <person name="Andersen M.R."/>
        </authorList>
    </citation>
    <scope>NUCLEOTIDE SEQUENCE [LARGE SCALE GENOMIC DNA]</scope>
    <source>
        <strain evidence="2 3">CBS 117626</strain>
    </source>
</reference>
<keyword evidence="1" id="KW-1133">Transmembrane helix</keyword>
<dbReference type="AlphaFoldDB" id="A0A5N6V7R4"/>
<gene>
    <name evidence="2" type="ORF">BDV40DRAFT_254703</name>
</gene>
<evidence type="ECO:0000313" key="2">
    <source>
        <dbReference type="EMBL" id="KAE8166853.1"/>
    </source>
</evidence>
<protein>
    <submittedName>
        <fullName evidence="2">Uncharacterized protein</fullName>
    </submittedName>
</protein>
<name>A0A5N6V7R4_ASPTM</name>
<dbReference type="EMBL" id="ML738592">
    <property type="protein sequence ID" value="KAE8166853.1"/>
    <property type="molecule type" value="Genomic_DNA"/>
</dbReference>
<keyword evidence="1" id="KW-0812">Transmembrane</keyword>
<keyword evidence="3" id="KW-1185">Reference proteome</keyword>
<feature type="transmembrane region" description="Helical" evidence="1">
    <location>
        <begin position="15"/>
        <end position="37"/>
    </location>
</feature>
<proteinExistence type="predicted"/>